<dbReference type="EMBL" id="MWWU01000004">
    <property type="protein sequence ID" value="OZG55181.1"/>
    <property type="molecule type" value="Genomic_DNA"/>
</dbReference>
<dbReference type="GO" id="GO:0016020">
    <property type="term" value="C:membrane"/>
    <property type="evidence" value="ECO:0007669"/>
    <property type="project" value="InterPro"/>
</dbReference>
<accession>A0A261F7R3</accession>
<dbReference type="PROSITE" id="PS50893">
    <property type="entry name" value="ABC_TRANSPORTER_2"/>
    <property type="match status" value="1"/>
</dbReference>
<dbReference type="Pfam" id="PF00005">
    <property type="entry name" value="ABC_tran"/>
    <property type="match status" value="1"/>
</dbReference>
<dbReference type="InterPro" id="IPR003439">
    <property type="entry name" value="ABC_transporter-like_ATP-bd"/>
</dbReference>
<dbReference type="SMART" id="SM00382">
    <property type="entry name" value="AAA"/>
    <property type="match status" value="1"/>
</dbReference>
<keyword evidence="2" id="KW-0813">Transport</keyword>
<reference evidence="7 8" key="1">
    <citation type="journal article" date="2017" name="BMC Genomics">
        <title>Comparative genomic and phylogenomic analyses of the Bifidobacteriaceae family.</title>
        <authorList>
            <person name="Lugli G.A."/>
            <person name="Milani C."/>
            <person name="Turroni F."/>
            <person name="Duranti S."/>
            <person name="Mancabelli L."/>
            <person name="Mangifesta M."/>
            <person name="Ferrario C."/>
            <person name="Modesto M."/>
            <person name="Mattarelli P."/>
            <person name="Jiri K."/>
            <person name="van Sinderen D."/>
            <person name="Ventura M."/>
        </authorList>
    </citation>
    <scope>NUCLEOTIDE SEQUENCE [LARGE SCALE GENOMIC DNA]</scope>
    <source>
        <strain evidence="7 8">LMG 21773</strain>
    </source>
</reference>
<dbReference type="InterPro" id="IPR003593">
    <property type="entry name" value="AAA+_ATPase"/>
</dbReference>
<comment type="caution">
    <text evidence="7">The sequence shown here is derived from an EMBL/GenBank/DDBJ whole genome shotgun (WGS) entry which is preliminary data.</text>
</comment>
<sequence>MSEEKMKNSMSSTSASASAQEDSVSVESGEYRSNGERFPGMDAPVVLDVHDVYKDFKLPTEQATGLKQAVINWTKGIRGYRWQHVLRGISFQVHQGEFFGIVGRNGGGKSTLLKIISQIYYPNKGSVSVSGKLVPFIELGVGFNPELTGRENVYLNCALLGFDHEQTDAMYDDIVEFAELGDFMDQKLKNYSSGMQVRLAFSVAIKAQGDILVLDEVLAVGDEAFQRKCDDFFTQIRKDPTKTVILVTHDMGAVKRYCTRAMMIEDGKIVAYGDKETVADRYTLSNLEAERKKGEKQARKAAQALAQKDEQGKAVPVFPNGLNARVPILRTYPIGSPLIDGTQPFRFGVEYQFDEPGDFYIAIALHDMSRGGITYDSGSKTFRITKKGHHRLEFELPVDQFNDGEFSLFTSLRVPNASDPGATDLVAVAIDANSCSFVVRNPRNRQYALLSDRALQFVPVTSGEEDGLQAQDVIVNKPAEWKNPQSQQRVDEAQRQNALGSLKQITYDAQ</sequence>
<dbReference type="PANTHER" id="PTHR46743">
    <property type="entry name" value="TEICHOIC ACIDS EXPORT ATP-BINDING PROTEIN TAGH"/>
    <property type="match status" value="1"/>
</dbReference>
<dbReference type="Proteomes" id="UP000228976">
    <property type="component" value="Unassembled WGS sequence"/>
</dbReference>
<keyword evidence="3" id="KW-0547">Nucleotide-binding</keyword>
<feature type="domain" description="ABC transporter" evidence="6">
    <location>
        <begin position="47"/>
        <end position="291"/>
    </location>
</feature>
<dbReference type="GO" id="GO:0016887">
    <property type="term" value="F:ATP hydrolysis activity"/>
    <property type="evidence" value="ECO:0007669"/>
    <property type="project" value="InterPro"/>
</dbReference>
<dbReference type="CDD" id="cd03220">
    <property type="entry name" value="ABC_KpsT_Wzt"/>
    <property type="match status" value="1"/>
</dbReference>
<evidence type="ECO:0000259" key="6">
    <source>
        <dbReference type="PROSITE" id="PS50893"/>
    </source>
</evidence>
<evidence type="ECO:0000313" key="8">
    <source>
        <dbReference type="Proteomes" id="UP000228976"/>
    </source>
</evidence>
<name>A0A261F7R3_9BIFI</name>
<proteinExistence type="inferred from homology"/>
<dbReference type="GO" id="GO:0005524">
    <property type="term" value="F:ATP binding"/>
    <property type="evidence" value="ECO:0007669"/>
    <property type="project" value="UniProtKB-KW"/>
</dbReference>
<evidence type="ECO:0000256" key="2">
    <source>
        <dbReference type="ARBA" id="ARBA00022448"/>
    </source>
</evidence>
<evidence type="ECO:0000256" key="4">
    <source>
        <dbReference type="ARBA" id="ARBA00022840"/>
    </source>
</evidence>
<dbReference type="PROSITE" id="PS00211">
    <property type="entry name" value="ABC_TRANSPORTER_1"/>
    <property type="match status" value="1"/>
</dbReference>
<evidence type="ECO:0000313" key="7">
    <source>
        <dbReference type="EMBL" id="OZG55181.1"/>
    </source>
</evidence>
<dbReference type="PANTHER" id="PTHR46743:SF2">
    <property type="entry name" value="TEICHOIC ACIDS EXPORT ATP-BINDING PROTEIN TAGH"/>
    <property type="match status" value="1"/>
</dbReference>
<dbReference type="Gene3D" id="3.40.50.300">
    <property type="entry name" value="P-loop containing nucleotide triphosphate hydrolases"/>
    <property type="match status" value="1"/>
</dbReference>
<comment type="similarity">
    <text evidence="1">Belongs to the ABC transporter superfamily.</text>
</comment>
<evidence type="ECO:0000256" key="5">
    <source>
        <dbReference type="SAM" id="MobiDB-lite"/>
    </source>
</evidence>
<evidence type="ECO:0000256" key="3">
    <source>
        <dbReference type="ARBA" id="ARBA00022741"/>
    </source>
</evidence>
<dbReference type="InterPro" id="IPR017871">
    <property type="entry name" value="ABC_transporter-like_CS"/>
</dbReference>
<dbReference type="AlphaFoldDB" id="A0A261F7R3"/>
<feature type="region of interest" description="Disordered" evidence="5">
    <location>
        <begin position="1"/>
        <end position="37"/>
    </location>
</feature>
<dbReference type="SUPFAM" id="SSF52540">
    <property type="entry name" value="P-loop containing nucleoside triphosphate hydrolases"/>
    <property type="match status" value="1"/>
</dbReference>
<keyword evidence="8" id="KW-1185">Reference proteome</keyword>
<protein>
    <submittedName>
        <fullName evidence="7">Polysaccharide ABC transporter, ATP-binding protein</fullName>
    </submittedName>
</protein>
<evidence type="ECO:0000256" key="1">
    <source>
        <dbReference type="ARBA" id="ARBA00005417"/>
    </source>
</evidence>
<dbReference type="GO" id="GO:0140359">
    <property type="term" value="F:ABC-type transporter activity"/>
    <property type="evidence" value="ECO:0007669"/>
    <property type="project" value="InterPro"/>
</dbReference>
<dbReference type="InterPro" id="IPR027417">
    <property type="entry name" value="P-loop_NTPase"/>
</dbReference>
<dbReference type="InterPro" id="IPR015860">
    <property type="entry name" value="ABC_transpr_TagH-like"/>
</dbReference>
<dbReference type="InterPro" id="IPR050683">
    <property type="entry name" value="Bact_Polysacc_Export_ATP-bd"/>
</dbReference>
<keyword evidence="4 7" id="KW-0067">ATP-binding</keyword>
<feature type="compositionally biased region" description="Low complexity" evidence="5">
    <location>
        <begin position="8"/>
        <end position="19"/>
    </location>
</feature>
<gene>
    <name evidence="7" type="ORF">AEAE_1159</name>
</gene>
<organism evidence="7 8">
    <name type="scientific">Aeriscardovia aeriphila</name>
    <dbReference type="NCBI Taxonomy" id="218139"/>
    <lineage>
        <taxon>Bacteria</taxon>
        <taxon>Bacillati</taxon>
        <taxon>Actinomycetota</taxon>
        <taxon>Actinomycetes</taxon>
        <taxon>Bifidobacteriales</taxon>
        <taxon>Bifidobacteriaceae</taxon>
        <taxon>Aeriscardovia</taxon>
    </lineage>
</organism>